<protein>
    <submittedName>
        <fullName evidence="2">Uncharacterized protein</fullName>
    </submittedName>
</protein>
<reference evidence="2 3" key="1">
    <citation type="submission" date="2021-06" db="EMBL/GenBank/DDBJ databases">
        <title>Caerostris extrusa draft genome.</title>
        <authorList>
            <person name="Kono N."/>
            <person name="Arakawa K."/>
        </authorList>
    </citation>
    <scope>NUCLEOTIDE SEQUENCE [LARGE SCALE GENOMIC DNA]</scope>
</reference>
<organism evidence="2 3">
    <name type="scientific">Caerostris extrusa</name>
    <name type="common">Bark spider</name>
    <name type="synonym">Caerostris bankana</name>
    <dbReference type="NCBI Taxonomy" id="172846"/>
    <lineage>
        <taxon>Eukaryota</taxon>
        <taxon>Metazoa</taxon>
        <taxon>Ecdysozoa</taxon>
        <taxon>Arthropoda</taxon>
        <taxon>Chelicerata</taxon>
        <taxon>Arachnida</taxon>
        <taxon>Araneae</taxon>
        <taxon>Araneomorphae</taxon>
        <taxon>Entelegynae</taxon>
        <taxon>Araneoidea</taxon>
        <taxon>Araneidae</taxon>
        <taxon>Caerostris</taxon>
    </lineage>
</organism>
<feature type="non-terminal residue" evidence="2">
    <location>
        <position position="1"/>
    </location>
</feature>
<accession>A0AAV4UEW5</accession>
<proteinExistence type="predicted"/>
<dbReference type="AlphaFoldDB" id="A0AAV4UEW5"/>
<feature type="region of interest" description="Disordered" evidence="1">
    <location>
        <begin position="1"/>
        <end position="29"/>
    </location>
</feature>
<evidence type="ECO:0000256" key="1">
    <source>
        <dbReference type="SAM" id="MobiDB-lite"/>
    </source>
</evidence>
<evidence type="ECO:0000313" key="3">
    <source>
        <dbReference type="Proteomes" id="UP001054945"/>
    </source>
</evidence>
<name>A0AAV4UEW5_CAEEX</name>
<evidence type="ECO:0000313" key="2">
    <source>
        <dbReference type="EMBL" id="GIY56224.1"/>
    </source>
</evidence>
<gene>
    <name evidence="2" type="ORF">CEXT_198321</name>
</gene>
<dbReference type="EMBL" id="BPLR01012745">
    <property type="protein sequence ID" value="GIY56224.1"/>
    <property type="molecule type" value="Genomic_DNA"/>
</dbReference>
<feature type="compositionally biased region" description="Basic and acidic residues" evidence="1">
    <location>
        <begin position="16"/>
        <end position="26"/>
    </location>
</feature>
<comment type="caution">
    <text evidence="2">The sequence shown here is derived from an EMBL/GenBank/DDBJ whole genome shotgun (WGS) entry which is preliminary data.</text>
</comment>
<sequence>AFKGPLRGQGTALNPKPRDKPIRNDRPPFSTHDMLLHRTSCSIHPCALFTQIIQNIRLESCHF</sequence>
<dbReference type="Proteomes" id="UP001054945">
    <property type="component" value="Unassembled WGS sequence"/>
</dbReference>
<keyword evidence="3" id="KW-1185">Reference proteome</keyword>